<name>H0GAT4_RHIML</name>
<dbReference type="EMBL" id="AGVV01000131">
    <property type="protein sequence ID" value="EHK73574.1"/>
    <property type="molecule type" value="Genomic_DNA"/>
</dbReference>
<gene>
    <name evidence="1" type="ORF">SM0020_33233</name>
</gene>
<organism evidence="1 2">
    <name type="scientific">Sinorhizobium meliloti CCNWSX0020</name>
    <dbReference type="NCBI Taxonomy" id="1107881"/>
    <lineage>
        <taxon>Bacteria</taxon>
        <taxon>Pseudomonadati</taxon>
        <taxon>Pseudomonadota</taxon>
        <taxon>Alphaproteobacteria</taxon>
        <taxon>Hyphomicrobiales</taxon>
        <taxon>Rhizobiaceae</taxon>
        <taxon>Sinorhizobium/Ensifer group</taxon>
        <taxon>Sinorhizobium</taxon>
    </lineage>
</organism>
<protein>
    <submittedName>
        <fullName evidence="1">Uncharacterized protein</fullName>
    </submittedName>
</protein>
<dbReference type="PATRIC" id="fig|1107881.3.peg.6707"/>
<evidence type="ECO:0000313" key="1">
    <source>
        <dbReference type="EMBL" id="EHK73574.1"/>
    </source>
</evidence>
<reference evidence="1 2" key="1">
    <citation type="journal article" date="2012" name="J. Bacteriol.">
        <title>Draft Genome Sequence of Sinorhizobium meliloti CCNWSX0020, a Nitrogen-Fixing Symbiont with Copper Tolerance Capability Isolated from Lead-Zinc Mine Tailings.</title>
        <authorList>
            <person name="Li Z."/>
            <person name="Ma Z."/>
            <person name="Hao X."/>
            <person name="Wei G."/>
        </authorList>
    </citation>
    <scope>NUCLEOTIDE SEQUENCE [LARGE SCALE GENOMIC DNA]</scope>
    <source>
        <strain evidence="1 2">CCNWSX0020</strain>
    </source>
</reference>
<evidence type="ECO:0000313" key="2">
    <source>
        <dbReference type="Proteomes" id="UP000004038"/>
    </source>
</evidence>
<dbReference type="AlphaFoldDB" id="H0GAT4"/>
<accession>H0GAT4</accession>
<dbReference type="Proteomes" id="UP000004038">
    <property type="component" value="Unassembled WGS sequence"/>
</dbReference>
<proteinExistence type="predicted"/>
<sequence length="42" mass="4170">MIPLAAIGCGSAGCGGRHATILAQIIKLGQKLTDGAAVTMFI</sequence>